<feature type="compositionally biased region" description="Acidic residues" evidence="1">
    <location>
        <begin position="345"/>
        <end position="358"/>
    </location>
</feature>
<feature type="compositionally biased region" description="Polar residues" evidence="1">
    <location>
        <begin position="419"/>
        <end position="429"/>
    </location>
</feature>
<feature type="compositionally biased region" description="Low complexity" evidence="1">
    <location>
        <begin position="231"/>
        <end position="248"/>
    </location>
</feature>
<evidence type="ECO:0000313" key="2">
    <source>
        <dbReference type="EMBL" id="QYT00617.1"/>
    </source>
</evidence>
<feature type="compositionally biased region" description="Polar residues" evidence="1">
    <location>
        <begin position="392"/>
        <end position="401"/>
    </location>
</feature>
<accession>A0A8G0LEI5</accession>
<evidence type="ECO:0000256" key="1">
    <source>
        <dbReference type="SAM" id="MobiDB-lite"/>
    </source>
</evidence>
<name>A0A8G0LEI5_9HYPO</name>
<protein>
    <submittedName>
        <fullName evidence="2">von Willebrand factor and related coagulation protein</fullName>
    </submittedName>
</protein>
<sequence length="439" mass="48504">MEQRTSKLAQLTLVSKYYPVANYSYPRSEGCYARTPYNSRRCSNESEDKRTSLASSQASAMASPYMYPFMLSLPLPSLIDDRTDSEASADDDDIRYHAHGDELWDSFLESGLYIHDNLESRAAAMASSVAAPECVPPMVPQKDYPALIASPHQVRRRPLPQEQRAQECSWPLSDSPPRRRPSPIYSAFPKIVSIPSGQCSRQSSSSQLSTVCSTDVPCAPKDAPPLPPRPAGSHPRSSSPHPRAFSPATFMVLQRPNSSHGSRPNTPLDYYYPPPPSPPPTAPLPALPPLSSRPPHPSTLTPRSSNLSHVEPTPTTTKTIRPYKSTTQLRPPPPLEPLPISVFEYDTDSDCDDEDDESSSSGSPTLSFFRFHRRSQSPNTAEGILARRRGSASKTGVQQSFVDAATVAKDRRRRKRTNTMESLGKQSDVLSRMLGRRSR</sequence>
<gene>
    <name evidence="2" type="ORF">H0G86_007697</name>
</gene>
<dbReference type="Proteomes" id="UP000826661">
    <property type="component" value="Chromosome IV"/>
</dbReference>
<proteinExistence type="predicted"/>
<feature type="compositionally biased region" description="Polar residues" evidence="1">
    <location>
        <begin position="313"/>
        <end position="328"/>
    </location>
</feature>
<organism evidence="2 3">
    <name type="scientific">Trichoderma simmonsii</name>
    <dbReference type="NCBI Taxonomy" id="1491479"/>
    <lineage>
        <taxon>Eukaryota</taxon>
        <taxon>Fungi</taxon>
        <taxon>Dikarya</taxon>
        <taxon>Ascomycota</taxon>
        <taxon>Pezizomycotina</taxon>
        <taxon>Sordariomycetes</taxon>
        <taxon>Hypocreomycetidae</taxon>
        <taxon>Hypocreales</taxon>
        <taxon>Hypocreaceae</taxon>
        <taxon>Trichoderma</taxon>
    </lineage>
</organism>
<feature type="region of interest" description="Disordered" evidence="1">
    <location>
        <begin position="219"/>
        <end position="439"/>
    </location>
</feature>
<feature type="compositionally biased region" description="Pro residues" evidence="1">
    <location>
        <begin position="272"/>
        <end position="297"/>
    </location>
</feature>
<feature type="compositionally biased region" description="Polar residues" evidence="1">
    <location>
        <begin position="255"/>
        <end position="265"/>
    </location>
</feature>
<dbReference type="AlphaFoldDB" id="A0A8G0LEI5"/>
<feature type="region of interest" description="Disordered" evidence="1">
    <location>
        <begin position="154"/>
        <end position="185"/>
    </location>
</feature>
<reference evidence="2 3" key="1">
    <citation type="journal article" date="2021" name="BMC Genomics">
        <title>Telomere-to-telomere genome assembly of asparaginase-producing Trichoderma simmonsii.</title>
        <authorList>
            <person name="Chung D."/>
            <person name="Kwon Y.M."/>
            <person name="Yang Y."/>
        </authorList>
    </citation>
    <scope>NUCLEOTIDE SEQUENCE [LARGE SCALE GENOMIC DNA]</scope>
    <source>
        <strain evidence="2 3">GH-Sj1</strain>
    </source>
</reference>
<evidence type="ECO:0000313" key="3">
    <source>
        <dbReference type="Proteomes" id="UP000826661"/>
    </source>
</evidence>
<keyword evidence="3" id="KW-1185">Reference proteome</keyword>
<dbReference type="EMBL" id="CP075867">
    <property type="protein sequence ID" value="QYT00617.1"/>
    <property type="molecule type" value="Genomic_DNA"/>
</dbReference>